<feature type="domain" description="CHAT" evidence="1">
    <location>
        <begin position="24"/>
        <end position="167"/>
    </location>
</feature>
<gene>
    <name evidence="2" type="ORF">H6G03_04100</name>
</gene>
<evidence type="ECO:0000313" key="3">
    <source>
        <dbReference type="Proteomes" id="UP000641646"/>
    </source>
</evidence>
<reference evidence="2" key="1">
    <citation type="journal article" date="2015" name="ISME J.">
        <title>Draft Genome Sequence of Streptomyces incarnatus NRRL8089, which Produces the Nucleoside Antibiotic Sinefungin.</title>
        <authorList>
            <person name="Oshima K."/>
            <person name="Hattori M."/>
            <person name="Shimizu H."/>
            <person name="Fukuda K."/>
            <person name="Nemoto M."/>
            <person name="Inagaki K."/>
            <person name="Tamura T."/>
        </authorList>
    </citation>
    <scope>NUCLEOTIDE SEQUENCE</scope>
    <source>
        <strain evidence="2">FACHB-1375</strain>
    </source>
</reference>
<dbReference type="AlphaFoldDB" id="A0A926VAK6"/>
<organism evidence="2 3">
    <name type="scientific">Aerosakkonema funiforme FACHB-1375</name>
    <dbReference type="NCBI Taxonomy" id="2949571"/>
    <lineage>
        <taxon>Bacteria</taxon>
        <taxon>Bacillati</taxon>
        <taxon>Cyanobacteriota</taxon>
        <taxon>Cyanophyceae</taxon>
        <taxon>Oscillatoriophycideae</taxon>
        <taxon>Aerosakkonematales</taxon>
        <taxon>Aerosakkonemataceae</taxon>
        <taxon>Aerosakkonema</taxon>
    </lineage>
</organism>
<protein>
    <submittedName>
        <fullName evidence="2">CHAT domain-containing protein</fullName>
    </submittedName>
</protein>
<dbReference type="InterPro" id="IPR024983">
    <property type="entry name" value="CHAT_dom"/>
</dbReference>
<reference evidence="2" key="2">
    <citation type="submission" date="2020-08" db="EMBL/GenBank/DDBJ databases">
        <authorList>
            <person name="Chen M."/>
            <person name="Teng W."/>
            <person name="Zhao L."/>
            <person name="Hu C."/>
            <person name="Zhou Y."/>
            <person name="Han B."/>
            <person name="Song L."/>
            <person name="Shu W."/>
        </authorList>
    </citation>
    <scope>NUCLEOTIDE SEQUENCE</scope>
    <source>
        <strain evidence="2">FACHB-1375</strain>
    </source>
</reference>
<dbReference type="EMBL" id="JACJPW010000007">
    <property type="protein sequence ID" value="MBD2180298.1"/>
    <property type="molecule type" value="Genomic_DNA"/>
</dbReference>
<dbReference type="Pfam" id="PF12770">
    <property type="entry name" value="CHAT"/>
    <property type="match status" value="1"/>
</dbReference>
<keyword evidence="3" id="KW-1185">Reference proteome</keyword>
<proteinExistence type="predicted"/>
<accession>A0A926VAK6</accession>
<comment type="caution">
    <text evidence="2">The sequence shown here is derived from an EMBL/GenBank/DDBJ whole genome shotgun (WGS) entry which is preliminary data.</text>
</comment>
<evidence type="ECO:0000313" key="2">
    <source>
        <dbReference type="EMBL" id="MBD2180298.1"/>
    </source>
</evidence>
<sequence>MTPDLPSKRTILTLASSPVNEARLRLDKEVREIKTALRLAKYGDRFSLEQQWAVRPDDLQDALLDIEPEIVHFCGHGTGVNGLALENEMGTVQLVSTDALARLFKLLTKHVRCVVLNACYSDVQAEAIRQHIDYVVGMNQAIGDEAAINFSKGFYRALANNKTFEEAYEFGCNAIDLQSLPDYLTPVLKKKNE</sequence>
<dbReference type="Proteomes" id="UP000641646">
    <property type="component" value="Unassembled WGS sequence"/>
</dbReference>
<evidence type="ECO:0000259" key="1">
    <source>
        <dbReference type="Pfam" id="PF12770"/>
    </source>
</evidence>
<name>A0A926VAK6_9CYAN</name>